<proteinExistence type="predicted"/>
<dbReference type="AlphaFoldDB" id="A0A067Q812"/>
<feature type="compositionally biased region" description="Polar residues" evidence="1">
    <location>
        <begin position="1"/>
        <end position="10"/>
    </location>
</feature>
<dbReference type="EMBL" id="KL197717">
    <property type="protein sequence ID" value="KDQ58731.1"/>
    <property type="molecule type" value="Genomic_DNA"/>
</dbReference>
<evidence type="ECO:0000313" key="3">
    <source>
        <dbReference type="Proteomes" id="UP000027265"/>
    </source>
</evidence>
<protein>
    <submittedName>
        <fullName evidence="2">Uncharacterized protein</fullName>
    </submittedName>
</protein>
<sequence>MDSHNPTSPSLDLGSPQIGFPREHQGEITAPTSDSSAKAPLDASAHAPPGDSQPLHPPIPYYAPRAPKKVVAAGPTQPRSTPPPAPPPAPTPS</sequence>
<keyword evidence="3" id="KW-1185">Reference proteome</keyword>
<feature type="compositionally biased region" description="Pro residues" evidence="1">
    <location>
        <begin position="80"/>
        <end position="93"/>
    </location>
</feature>
<dbReference type="HOGENOM" id="CLU_2399996_0_0_1"/>
<name>A0A067Q812_9AGAM</name>
<dbReference type="InParanoid" id="A0A067Q812"/>
<evidence type="ECO:0000313" key="2">
    <source>
        <dbReference type="EMBL" id="KDQ58731.1"/>
    </source>
</evidence>
<feature type="region of interest" description="Disordered" evidence="1">
    <location>
        <begin position="1"/>
        <end position="93"/>
    </location>
</feature>
<reference evidence="3" key="1">
    <citation type="journal article" date="2014" name="Proc. Natl. Acad. Sci. U.S.A.">
        <title>Extensive sampling of basidiomycete genomes demonstrates inadequacy of the white-rot/brown-rot paradigm for wood decay fungi.</title>
        <authorList>
            <person name="Riley R."/>
            <person name="Salamov A.A."/>
            <person name="Brown D.W."/>
            <person name="Nagy L.G."/>
            <person name="Floudas D."/>
            <person name="Held B.W."/>
            <person name="Levasseur A."/>
            <person name="Lombard V."/>
            <person name="Morin E."/>
            <person name="Otillar R."/>
            <person name="Lindquist E.A."/>
            <person name="Sun H."/>
            <person name="LaButti K.M."/>
            <person name="Schmutz J."/>
            <person name="Jabbour D."/>
            <person name="Luo H."/>
            <person name="Baker S.E."/>
            <person name="Pisabarro A.G."/>
            <person name="Walton J.D."/>
            <person name="Blanchette R.A."/>
            <person name="Henrissat B."/>
            <person name="Martin F."/>
            <person name="Cullen D."/>
            <person name="Hibbett D.S."/>
            <person name="Grigoriev I.V."/>
        </authorList>
    </citation>
    <scope>NUCLEOTIDE SEQUENCE [LARGE SCALE GENOMIC DNA]</scope>
    <source>
        <strain evidence="3">MUCL 33604</strain>
    </source>
</reference>
<dbReference type="Proteomes" id="UP000027265">
    <property type="component" value="Unassembled WGS sequence"/>
</dbReference>
<gene>
    <name evidence="2" type="ORF">JAAARDRAFT_193258</name>
</gene>
<evidence type="ECO:0000256" key="1">
    <source>
        <dbReference type="SAM" id="MobiDB-lite"/>
    </source>
</evidence>
<accession>A0A067Q812</accession>
<organism evidence="2 3">
    <name type="scientific">Jaapia argillacea MUCL 33604</name>
    <dbReference type="NCBI Taxonomy" id="933084"/>
    <lineage>
        <taxon>Eukaryota</taxon>
        <taxon>Fungi</taxon>
        <taxon>Dikarya</taxon>
        <taxon>Basidiomycota</taxon>
        <taxon>Agaricomycotina</taxon>
        <taxon>Agaricomycetes</taxon>
        <taxon>Agaricomycetidae</taxon>
        <taxon>Jaapiales</taxon>
        <taxon>Jaapiaceae</taxon>
        <taxon>Jaapia</taxon>
    </lineage>
</organism>